<proteinExistence type="predicted"/>
<feature type="compositionally biased region" description="Polar residues" evidence="1">
    <location>
        <begin position="377"/>
        <end position="392"/>
    </location>
</feature>
<evidence type="ECO:0000313" key="3">
    <source>
        <dbReference type="EMBL" id="EYF04073.1"/>
    </source>
</evidence>
<evidence type="ECO:0000256" key="1">
    <source>
        <dbReference type="SAM" id="MobiDB-lite"/>
    </source>
</evidence>
<dbReference type="AlphaFoldDB" id="A0A017T4A2"/>
<organism evidence="3 4">
    <name type="scientific">Chondromyces apiculatus DSM 436</name>
    <dbReference type="NCBI Taxonomy" id="1192034"/>
    <lineage>
        <taxon>Bacteria</taxon>
        <taxon>Pseudomonadati</taxon>
        <taxon>Myxococcota</taxon>
        <taxon>Polyangia</taxon>
        <taxon>Polyangiales</taxon>
        <taxon>Polyangiaceae</taxon>
        <taxon>Chondromyces</taxon>
    </lineage>
</organism>
<dbReference type="STRING" id="1192034.CAP_4947"/>
<dbReference type="Pfam" id="PF01476">
    <property type="entry name" value="LysM"/>
    <property type="match status" value="1"/>
</dbReference>
<dbReference type="eggNOG" id="COG1388">
    <property type="taxonomic scope" value="Bacteria"/>
</dbReference>
<feature type="region of interest" description="Disordered" evidence="1">
    <location>
        <begin position="266"/>
        <end position="392"/>
    </location>
</feature>
<feature type="domain" description="LysM" evidence="2">
    <location>
        <begin position="217"/>
        <end position="262"/>
    </location>
</feature>
<feature type="compositionally biased region" description="Low complexity" evidence="1">
    <location>
        <begin position="351"/>
        <end position="364"/>
    </location>
</feature>
<sequence>MLINGRAALRVCDPGEHGSGGTWEATKGSTGVFFNGMAVHRLGDQTKHGDAEGQLTQASPNVFVGDMGPGSSKTMPHNRSVTLEVTDGMQRQVQQAVARVTCPHKTYEDKPFTHKIELTGLCDGASVTLVKSLQQGEWDSAAMRGGTVSPSYAHLNGPGAAATPTAAPAAAAPAAAAPAAAAPAAAAPAAAAPAAAAAPQALSAAPAAVTRAASPASSYAVKRGDTLSAIASRNNTTVAALRQANPQLRNPNLLSIGQNLNIPGAPGAAPASAASPPAASPPVASPPAATPPAASASPPIPQPRPAQVSPPAAPASPPAAPASPPIPQPRPAQVSPPAAPASPPAAPASPPAAQASPPAQTVQPGQQAVHAPAPSGTPGSESQVTVARPSSATTRVQLTTVHNWVEMVFKAFNLTLPTEAKKVALLGVREAGLGGTEANAAAGKNTESRSTRAAAMSTATTYNDLLYVVWTDDDAAKTQKVEVFECTIDPGKTASALGTPYLLEGKEYLCRPGHHIPKKYPGTDIALHIYTGTYGKIKLAREATKAYRIFKDVASAKTTSNWKFVNTEDNSTIHMHFGGAGATVGGWSVGCTVLHHQRTSDRYKRFQAIYRAAANKTKIPYLVVSSQYTRLYAEWVKEVDKTPGQPAEPKSVIIQSALKSPRGKEGQYLPSIMTEDFANAVLDLAASNSTNAAKAANLRTSLDAALFTVAT</sequence>
<evidence type="ECO:0000259" key="2">
    <source>
        <dbReference type="PROSITE" id="PS51782"/>
    </source>
</evidence>
<reference evidence="3 4" key="1">
    <citation type="submission" date="2013-05" db="EMBL/GenBank/DDBJ databases">
        <title>Genome assembly of Chondromyces apiculatus DSM 436.</title>
        <authorList>
            <person name="Sharma G."/>
            <person name="Khatri I."/>
            <person name="Kaur C."/>
            <person name="Mayilraj S."/>
            <person name="Subramanian S."/>
        </authorList>
    </citation>
    <scope>NUCLEOTIDE SEQUENCE [LARGE SCALE GENOMIC DNA]</scope>
    <source>
        <strain evidence="3 4">DSM 436</strain>
    </source>
</reference>
<feature type="compositionally biased region" description="Low complexity" evidence="1">
    <location>
        <begin position="266"/>
        <end position="277"/>
    </location>
</feature>
<name>A0A017T4A2_9BACT</name>
<dbReference type="Proteomes" id="UP000019678">
    <property type="component" value="Unassembled WGS sequence"/>
</dbReference>
<feature type="compositionally biased region" description="Pro residues" evidence="1">
    <location>
        <begin position="278"/>
        <end position="290"/>
    </location>
</feature>
<accession>A0A017T4A2</accession>
<protein>
    <recommendedName>
        <fullName evidence="2">LysM domain-containing protein</fullName>
    </recommendedName>
</protein>
<dbReference type="EMBL" id="ASRX01000039">
    <property type="protein sequence ID" value="EYF04073.1"/>
    <property type="molecule type" value="Genomic_DNA"/>
</dbReference>
<dbReference type="RefSeq" id="WP_197041321.1">
    <property type="nucleotide sequence ID" value="NZ_ASRX01000039.1"/>
</dbReference>
<dbReference type="InterPro" id="IPR036779">
    <property type="entry name" value="LysM_dom_sf"/>
</dbReference>
<dbReference type="Gene3D" id="3.10.350.10">
    <property type="entry name" value="LysM domain"/>
    <property type="match status" value="1"/>
</dbReference>
<dbReference type="CDD" id="cd14671">
    <property type="entry name" value="PAAR_like"/>
    <property type="match status" value="1"/>
</dbReference>
<dbReference type="Gene3D" id="2.60.200.60">
    <property type="match status" value="1"/>
</dbReference>
<feature type="compositionally biased region" description="Pro residues" evidence="1">
    <location>
        <begin position="337"/>
        <end position="350"/>
    </location>
</feature>
<dbReference type="SUPFAM" id="SSF54106">
    <property type="entry name" value="LysM domain"/>
    <property type="match status" value="1"/>
</dbReference>
<gene>
    <name evidence="3" type="ORF">CAP_4947</name>
</gene>
<feature type="compositionally biased region" description="Pro residues" evidence="1">
    <location>
        <begin position="311"/>
        <end position="330"/>
    </location>
</feature>
<dbReference type="SMART" id="SM00257">
    <property type="entry name" value="LysM"/>
    <property type="match status" value="1"/>
</dbReference>
<keyword evidence="4" id="KW-1185">Reference proteome</keyword>
<dbReference type="InterPro" id="IPR018392">
    <property type="entry name" value="LysM"/>
</dbReference>
<dbReference type="PROSITE" id="PS51782">
    <property type="entry name" value="LYSM"/>
    <property type="match status" value="1"/>
</dbReference>
<evidence type="ECO:0000313" key="4">
    <source>
        <dbReference type="Proteomes" id="UP000019678"/>
    </source>
</evidence>
<comment type="caution">
    <text evidence="3">The sequence shown here is derived from an EMBL/GenBank/DDBJ whole genome shotgun (WGS) entry which is preliminary data.</text>
</comment>
<dbReference type="CDD" id="cd00118">
    <property type="entry name" value="LysM"/>
    <property type="match status" value="1"/>
</dbReference>